<feature type="chain" id="PRO_5043343237" description="DUF1496 domain-containing protein" evidence="2">
    <location>
        <begin position="24"/>
        <end position="120"/>
    </location>
</feature>
<evidence type="ECO:0000313" key="3">
    <source>
        <dbReference type="EMBL" id="WEE26912.1"/>
    </source>
</evidence>
<feature type="region of interest" description="Disordered" evidence="1">
    <location>
        <begin position="100"/>
        <end position="120"/>
    </location>
</feature>
<reference evidence="3" key="1">
    <citation type="submission" date="2023-02" db="EMBL/GenBank/DDBJ databases">
        <title>The sequence of Aeromonas hydrophila K533.</title>
        <authorList>
            <person name="Luo X."/>
        </authorList>
    </citation>
    <scope>NUCLEOTIDE SEQUENCE</scope>
    <source>
        <strain evidence="3">K533</strain>
    </source>
</reference>
<name>A0AAX3P5Z5_AERHY</name>
<feature type="signal peptide" evidence="2">
    <location>
        <begin position="1"/>
        <end position="23"/>
    </location>
</feature>
<proteinExistence type="predicted"/>
<organism evidence="3 4">
    <name type="scientific">Aeromonas hydrophila</name>
    <dbReference type="NCBI Taxonomy" id="644"/>
    <lineage>
        <taxon>Bacteria</taxon>
        <taxon>Pseudomonadati</taxon>
        <taxon>Pseudomonadota</taxon>
        <taxon>Gammaproteobacteria</taxon>
        <taxon>Aeromonadales</taxon>
        <taxon>Aeromonadaceae</taxon>
        <taxon>Aeromonas</taxon>
    </lineage>
</organism>
<gene>
    <name evidence="3" type="ORF">PY771_00895</name>
</gene>
<dbReference type="AlphaFoldDB" id="A0AAX3P5Z5"/>
<sequence length="120" mass="13606">MQETVMKRITPLLLLLATLPAAAGPVIVNQGMSSADTFALRDKLAREHEWQEWLRFQQAIKWLEVLPVNCELMSDQDGSYRCGGDYYRSYRQDGRDIYIQGDPAGVTPGQRPQQPIKKAP</sequence>
<dbReference type="RefSeq" id="WP_016351897.1">
    <property type="nucleotide sequence ID" value="NZ_AP019193.1"/>
</dbReference>
<evidence type="ECO:0008006" key="5">
    <source>
        <dbReference type="Google" id="ProtNLM"/>
    </source>
</evidence>
<protein>
    <recommendedName>
        <fullName evidence="5">DUF1496 domain-containing protein</fullName>
    </recommendedName>
</protein>
<dbReference type="EMBL" id="CP118942">
    <property type="protein sequence ID" value="WEE26912.1"/>
    <property type="molecule type" value="Genomic_DNA"/>
</dbReference>
<dbReference type="Proteomes" id="UP001214666">
    <property type="component" value="Chromosome"/>
</dbReference>
<keyword evidence="2" id="KW-0732">Signal</keyword>
<evidence type="ECO:0000313" key="4">
    <source>
        <dbReference type="Proteomes" id="UP001214666"/>
    </source>
</evidence>
<evidence type="ECO:0000256" key="2">
    <source>
        <dbReference type="SAM" id="SignalP"/>
    </source>
</evidence>
<evidence type="ECO:0000256" key="1">
    <source>
        <dbReference type="SAM" id="MobiDB-lite"/>
    </source>
</evidence>
<accession>A0AAX3P5Z5</accession>